<dbReference type="InterPro" id="IPR015422">
    <property type="entry name" value="PyrdxlP-dep_Trfase_small"/>
</dbReference>
<dbReference type="Pfam" id="PF00155">
    <property type="entry name" value="Aminotran_1_2"/>
    <property type="match status" value="1"/>
</dbReference>
<dbReference type="InterPro" id="IPR000524">
    <property type="entry name" value="Tscrpt_reg_HTH_GntR"/>
</dbReference>
<dbReference type="PANTHER" id="PTHR46577">
    <property type="entry name" value="HTH-TYPE TRANSCRIPTIONAL REGULATORY PROTEIN GABR"/>
    <property type="match status" value="1"/>
</dbReference>
<dbReference type="GO" id="GO:0003700">
    <property type="term" value="F:DNA-binding transcription factor activity"/>
    <property type="evidence" value="ECO:0007669"/>
    <property type="project" value="InterPro"/>
</dbReference>
<evidence type="ECO:0000256" key="5">
    <source>
        <dbReference type="ARBA" id="ARBA00023163"/>
    </source>
</evidence>
<comment type="similarity">
    <text evidence="1">In the C-terminal section; belongs to the class-I pyridoxal-phosphate-dependent aminotransferase family.</text>
</comment>
<dbReference type="Gene3D" id="3.90.1150.10">
    <property type="entry name" value="Aspartate Aminotransferase, domain 1"/>
    <property type="match status" value="1"/>
</dbReference>
<evidence type="ECO:0000313" key="7">
    <source>
        <dbReference type="EMBL" id="QEA07399.1"/>
    </source>
</evidence>
<dbReference type="PROSITE" id="PS50949">
    <property type="entry name" value="HTH_GNTR"/>
    <property type="match status" value="1"/>
</dbReference>
<gene>
    <name evidence="7" type="primary">hisC_5</name>
    <name evidence="7" type="ORF">KBTEX_03749</name>
</gene>
<keyword evidence="7" id="KW-0808">Transferase</keyword>
<evidence type="ECO:0000256" key="4">
    <source>
        <dbReference type="ARBA" id="ARBA00023125"/>
    </source>
</evidence>
<dbReference type="AlphaFoldDB" id="A0A5B8RED9"/>
<evidence type="ECO:0000256" key="2">
    <source>
        <dbReference type="ARBA" id="ARBA00022898"/>
    </source>
</evidence>
<name>A0A5B8RED9_9ZZZZ</name>
<keyword evidence="4" id="KW-0238">DNA-binding</keyword>
<evidence type="ECO:0000256" key="1">
    <source>
        <dbReference type="ARBA" id="ARBA00005384"/>
    </source>
</evidence>
<proteinExistence type="inferred from homology"/>
<organism evidence="7">
    <name type="scientific">uncultured organism</name>
    <dbReference type="NCBI Taxonomy" id="155900"/>
    <lineage>
        <taxon>unclassified sequences</taxon>
        <taxon>environmental samples</taxon>
    </lineage>
</organism>
<protein>
    <submittedName>
        <fullName evidence="7">Histidinol-phosphate aminotransferase</fullName>
        <ecNumber evidence="7">2.6.1.9</ecNumber>
    </submittedName>
</protein>
<dbReference type="EC" id="2.6.1.9" evidence="7"/>
<dbReference type="SUPFAM" id="SSF53383">
    <property type="entry name" value="PLP-dependent transferases"/>
    <property type="match status" value="1"/>
</dbReference>
<dbReference type="InterPro" id="IPR015424">
    <property type="entry name" value="PyrdxlP-dep_Trfase"/>
</dbReference>
<evidence type="ECO:0000256" key="3">
    <source>
        <dbReference type="ARBA" id="ARBA00023015"/>
    </source>
</evidence>
<dbReference type="GO" id="GO:0003677">
    <property type="term" value="F:DNA binding"/>
    <property type="evidence" value="ECO:0007669"/>
    <property type="project" value="UniProtKB-KW"/>
</dbReference>
<dbReference type="Pfam" id="PF00392">
    <property type="entry name" value="GntR"/>
    <property type="match status" value="1"/>
</dbReference>
<dbReference type="Gene3D" id="1.10.10.10">
    <property type="entry name" value="Winged helix-like DNA-binding domain superfamily/Winged helix DNA-binding domain"/>
    <property type="match status" value="1"/>
</dbReference>
<keyword evidence="7" id="KW-0032">Aminotransferase</keyword>
<dbReference type="InterPro" id="IPR051446">
    <property type="entry name" value="HTH_trans_reg/aminotransferase"/>
</dbReference>
<dbReference type="GO" id="GO:0004400">
    <property type="term" value="F:histidinol-phosphate transaminase activity"/>
    <property type="evidence" value="ECO:0007669"/>
    <property type="project" value="UniProtKB-EC"/>
</dbReference>
<dbReference type="InterPro" id="IPR036390">
    <property type="entry name" value="WH_DNA-bd_sf"/>
</dbReference>
<dbReference type="EMBL" id="MN079242">
    <property type="protein sequence ID" value="QEA07399.1"/>
    <property type="molecule type" value="Genomic_DNA"/>
</dbReference>
<dbReference type="SUPFAM" id="SSF46785">
    <property type="entry name" value="Winged helix' DNA-binding domain"/>
    <property type="match status" value="1"/>
</dbReference>
<evidence type="ECO:0000259" key="6">
    <source>
        <dbReference type="PROSITE" id="PS50949"/>
    </source>
</evidence>
<dbReference type="CDD" id="cd00609">
    <property type="entry name" value="AAT_like"/>
    <property type="match status" value="1"/>
</dbReference>
<dbReference type="InterPro" id="IPR015421">
    <property type="entry name" value="PyrdxlP-dep_Trfase_major"/>
</dbReference>
<keyword evidence="2" id="KW-0663">Pyridoxal phosphate</keyword>
<feature type="domain" description="HTH gntR-type" evidence="6">
    <location>
        <begin position="14"/>
        <end position="82"/>
    </location>
</feature>
<dbReference type="InterPro" id="IPR036388">
    <property type="entry name" value="WH-like_DNA-bd_sf"/>
</dbReference>
<dbReference type="GO" id="GO:0030170">
    <property type="term" value="F:pyridoxal phosphate binding"/>
    <property type="evidence" value="ECO:0007669"/>
    <property type="project" value="InterPro"/>
</dbReference>
<keyword evidence="3" id="KW-0805">Transcription regulation</keyword>
<keyword evidence="5" id="KW-0804">Transcription</keyword>
<sequence length="465" mass="49139">MDTIWVPDLSDHAGPRYRAIAEAVARAVAAGELAVGDRLPTHRALADALGVTVGTVTRGYAEAERRGLVSARVGSGTYVRAPQDGSGQGFSVAPAAEDGDIDFGLAFPVPMGRTPALADALRDLAGDDAALAECLGYHPEAGLPRHRTELARWLRGWGYGIDAGHSLICLGALHGLNMALQAVARPGETVASAGLVYPGMIAAARGLGLRHLPLASDGEGVQPYALEAACRQHAVRAVYLTPDQNNPTTEAIPEHRRDELLAVAERHGVAVIEDAVHLVAAAERPAALVDRAPERVIHITGVSKVLAGGLRVGLVQAPPRWFDDVAQALRGNCWMAPPLNAEAACRWIDSGAADELARRQRDEIGARQALAAGHFQGLAFAAQPYGFNVWLHLPEPWRADEFARACAAEGVRLKTGEPFAVGRHPVPQAVRLAISAPAARERVAEGLARVRRVLERGPGRGGTTL</sequence>
<dbReference type="Gene3D" id="3.40.640.10">
    <property type="entry name" value="Type I PLP-dependent aspartate aminotransferase-like (Major domain)"/>
    <property type="match status" value="1"/>
</dbReference>
<dbReference type="InterPro" id="IPR004839">
    <property type="entry name" value="Aminotransferase_I/II_large"/>
</dbReference>
<dbReference type="SMART" id="SM00345">
    <property type="entry name" value="HTH_GNTR"/>
    <property type="match status" value="1"/>
</dbReference>
<dbReference type="PANTHER" id="PTHR46577:SF1">
    <property type="entry name" value="HTH-TYPE TRANSCRIPTIONAL REGULATORY PROTEIN GABR"/>
    <property type="match status" value="1"/>
</dbReference>
<dbReference type="CDD" id="cd07377">
    <property type="entry name" value="WHTH_GntR"/>
    <property type="match status" value="1"/>
</dbReference>
<accession>A0A5B8RED9</accession>
<reference evidence="7" key="1">
    <citation type="submission" date="2019-06" db="EMBL/GenBank/DDBJ databases">
        <authorList>
            <person name="Murdoch R.W."/>
            <person name="Fathepure B."/>
        </authorList>
    </citation>
    <scope>NUCLEOTIDE SEQUENCE</scope>
</reference>